<accession>A0AAN9AKT8</accession>
<evidence type="ECO:0000259" key="1">
    <source>
        <dbReference type="Pfam" id="PF01498"/>
    </source>
</evidence>
<dbReference type="InterPro" id="IPR002492">
    <property type="entry name" value="Transposase_Tc1-like"/>
</dbReference>
<evidence type="ECO:0008006" key="5">
    <source>
        <dbReference type="Google" id="ProtNLM"/>
    </source>
</evidence>
<dbReference type="PANTHER" id="PTHR23022">
    <property type="entry name" value="TRANSPOSABLE ELEMENT-RELATED"/>
    <property type="match status" value="1"/>
</dbReference>
<dbReference type="Gene3D" id="3.30.420.10">
    <property type="entry name" value="Ribonuclease H-like superfamily/Ribonuclease H"/>
    <property type="match status" value="1"/>
</dbReference>
<dbReference type="InterPro" id="IPR038717">
    <property type="entry name" value="Tc1-like_DDE_dom"/>
</dbReference>
<dbReference type="GO" id="GO:0003677">
    <property type="term" value="F:DNA binding"/>
    <property type="evidence" value="ECO:0007669"/>
    <property type="project" value="InterPro"/>
</dbReference>
<gene>
    <name evidence="3" type="ORF">V1264_022569</name>
</gene>
<dbReference type="GO" id="GO:0006313">
    <property type="term" value="P:DNA transposition"/>
    <property type="evidence" value="ECO:0007669"/>
    <property type="project" value="InterPro"/>
</dbReference>
<evidence type="ECO:0000313" key="4">
    <source>
        <dbReference type="Proteomes" id="UP001374579"/>
    </source>
</evidence>
<feature type="domain" description="Transposase Tc1-like" evidence="1">
    <location>
        <begin position="69"/>
        <end position="140"/>
    </location>
</feature>
<dbReference type="InterPro" id="IPR009057">
    <property type="entry name" value="Homeodomain-like_sf"/>
</dbReference>
<dbReference type="InterPro" id="IPR036397">
    <property type="entry name" value="RNaseH_sf"/>
</dbReference>
<evidence type="ECO:0000313" key="3">
    <source>
        <dbReference type="EMBL" id="KAK7088675.1"/>
    </source>
</evidence>
<dbReference type="PANTHER" id="PTHR23022:SF135">
    <property type="entry name" value="SI:DKEY-77F5.3"/>
    <property type="match status" value="1"/>
</dbReference>
<dbReference type="Proteomes" id="UP001374579">
    <property type="component" value="Unassembled WGS sequence"/>
</dbReference>
<dbReference type="SUPFAM" id="SSF46689">
    <property type="entry name" value="Homeodomain-like"/>
    <property type="match status" value="1"/>
</dbReference>
<dbReference type="Pfam" id="PF13384">
    <property type="entry name" value="HTH_23"/>
    <property type="match status" value="1"/>
</dbReference>
<dbReference type="AlphaFoldDB" id="A0AAN9AKT8"/>
<dbReference type="Pfam" id="PF13358">
    <property type="entry name" value="DDE_3"/>
    <property type="match status" value="1"/>
</dbReference>
<name>A0AAN9AKT8_9CAEN</name>
<protein>
    <recommendedName>
        <fullName evidence="5">Transposase</fullName>
    </recommendedName>
</protein>
<organism evidence="3 4">
    <name type="scientific">Littorina saxatilis</name>
    <dbReference type="NCBI Taxonomy" id="31220"/>
    <lineage>
        <taxon>Eukaryota</taxon>
        <taxon>Metazoa</taxon>
        <taxon>Spiralia</taxon>
        <taxon>Lophotrochozoa</taxon>
        <taxon>Mollusca</taxon>
        <taxon>Gastropoda</taxon>
        <taxon>Caenogastropoda</taxon>
        <taxon>Littorinimorpha</taxon>
        <taxon>Littorinoidea</taxon>
        <taxon>Littorinidae</taxon>
        <taxon>Littorina</taxon>
    </lineage>
</organism>
<dbReference type="Pfam" id="PF01498">
    <property type="entry name" value="HTH_Tnp_Tc3_2"/>
    <property type="match status" value="1"/>
</dbReference>
<feature type="domain" description="Tc1-like transposase DDE" evidence="2">
    <location>
        <begin position="149"/>
        <end position="293"/>
    </location>
</feature>
<dbReference type="GO" id="GO:0015074">
    <property type="term" value="P:DNA integration"/>
    <property type="evidence" value="ECO:0007669"/>
    <property type="project" value="InterPro"/>
</dbReference>
<dbReference type="InterPro" id="IPR052338">
    <property type="entry name" value="Transposase_5"/>
</dbReference>
<reference evidence="3 4" key="1">
    <citation type="submission" date="2024-02" db="EMBL/GenBank/DDBJ databases">
        <title>Chromosome-scale genome assembly of the rough periwinkle Littorina saxatilis.</title>
        <authorList>
            <person name="De Jode A."/>
            <person name="Faria R."/>
            <person name="Formenti G."/>
            <person name="Sims Y."/>
            <person name="Smith T.P."/>
            <person name="Tracey A."/>
            <person name="Wood J.M.D."/>
            <person name="Zagrodzka Z.B."/>
            <person name="Johannesson K."/>
            <person name="Butlin R.K."/>
            <person name="Leder E.H."/>
        </authorList>
    </citation>
    <scope>NUCLEOTIDE SEQUENCE [LARGE SCALE GENOMIC DNA]</scope>
    <source>
        <strain evidence="3">Snail1</strain>
        <tissue evidence="3">Muscle</tissue>
    </source>
</reference>
<comment type="caution">
    <text evidence="3">The sequence shown here is derived from an EMBL/GenBank/DDBJ whole genome shotgun (WGS) entry which is preliminary data.</text>
</comment>
<proteinExistence type="predicted"/>
<sequence length="342" mass="40232">MPPRLHLNLVDRGRALAWVQEGIRLREIAARLGCSHSVIVRLRQRFLATGSVETRPRSGRLRSTAQRQDRYITRQALQTRTTTASTIRRRLRVATTTDINEQTVRNRLHDQTLHARRQLGRILLTPRHMMARLAWSTHHLRWNRQQWAQVLFSDESRFRLEHDDGRTRVWRCPGERMIPACVRERRAYWRGSVMVWAGISEHHRTPLYHVRGNLNALVYRDQILRPQVLPMLRQIGPHAVLQDDTAPPHRARLVDAFLHQVQINRMDWPANSPDMNPIEHAWDMLSRRVRENHAPPANLQQLLVLLQQEWQAIPQANLANIVHSMRDCCNECRQNRGGYTHY</sequence>
<evidence type="ECO:0000259" key="2">
    <source>
        <dbReference type="Pfam" id="PF13358"/>
    </source>
</evidence>
<dbReference type="EMBL" id="JBAMIC010004070">
    <property type="protein sequence ID" value="KAK7088675.1"/>
    <property type="molecule type" value="Genomic_DNA"/>
</dbReference>
<keyword evidence="4" id="KW-1185">Reference proteome</keyword>